<proteinExistence type="predicted"/>
<feature type="compositionally biased region" description="Acidic residues" evidence="1">
    <location>
        <begin position="109"/>
        <end position="119"/>
    </location>
</feature>
<feature type="compositionally biased region" description="Basic and acidic residues" evidence="1">
    <location>
        <begin position="184"/>
        <end position="194"/>
    </location>
</feature>
<sequence length="194" mass="22506">MYRKNRRNNEMPKWLVRETMKRRKQEEEEEKAAEEKARIAMNDTNFPALVAPRATRGWVGESHAAIVAKTVLEERPPPIHIVVPPPMRDMLEYPDQCTTPPMEGPPLEDFPEDFSEEAPTEAPTEAPKEDDGWTTVDTSKKKEDRKIRKKIQKEKLLQTLIENPDLEESPSEEDETDETCWGPDAHETCWDERP</sequence>
<feature type="region of interest" description="Disordered" evidence="1">
    <location>
        <begin position="85"/>
        <end position="194"/>
    </location>
</feature>
<organism evidence="2">
    <name type="scientific">viral metagenome</name>
    <dbReference type="NCBI Taxonomy" id="1070528"/>
    <lineage>
        <taxon>unclassified sequences</taxon>
        <taxon>metagenomes</taxon>
        <taxon>organismal metagenomes</taxon>
    </lineage>
</organism>
<protein>
    <submittedName>
        <fullName evidence="2">Uncharacterized protein</fullName>
    </submittedName>
</protein>
<evidence type="ECO:0000313" key="2">
    <source>
        <dbReference type="EMBL" id="QHU09839.1"/>
    </source>
</evidence>
<feature type="compositionally biased region" description="Acidic residues" evidence="1">
    <location>
        <begin position="164"/>
        <end position="178"/>
    </location>
</feature>
<dbReference type="AlphaFoldDB" id="A0A6C0JWE5"/>
<dbReference type="EMBL" id="MN740746">
    <property type="protein sequence ID" value="QHU09839.1"/>
    <property type="molecule type" value="Genomic_DNA"/>
</dbReference>
<reference evidence="2" key="1">
    <citation type="journal article" date="2020" name="Nature">
        <title>Giant virus diversity and host interactions through global metagenomics.</title>
        <authorList>
            <person name="Schulz F."/>
            <person name="Roux S."/>
            <person name="Paez-Espino D."/>
            <person name="Jungbluth S."/>
            <person name="Walsh D.A."/>
            <person name="Denef V.J."/>
            <person name="McMahon K.D."/>
            <person name="Konstantinidis K.T."/>
            <person name="Eloe-Fadrosh E.A."/>
            <person name="Kyrpides N.C."/>
            <person name="Woyke T."/>
        </authorList>
    </citation>
    <scope>NUCLEOTIDE SEQUENCE</scope>
    <source>
        <strain evidence="2">GVMAG-S-1101164-164</strain>
    </source>
</reference>
<name>A0A6C0JWE5_9ZZZZ</name>
<feature type="region of interest" description="Disordered" evidence="1">
    <location>
        <begin position="19"/>
        <end position="39"/>
    </location>
</feature>
<accession>A0A6C0JWE5</accession>
<evidence type="ECO:0000256" key="1">
    <source>
        <dbReference type="SAM" id="MobiDB-lite"/>
    </source>
</evidence>